<comment type="caution">
    <text evidence="1">The sequence shown here is derived from an EMBL/GenBank/DDBJ whole genome shotgun (WGS) entry which is preliminary data.</text>
</comment>
<sequence length="80" mass="8868">MRPLLAKLAPPCFSSYISEGDQISKVYPGSQQRTQQQGKVNGVLGMQLEEIEMAARREREMQSSTGELLASVDDHQTCLV</sequence>
<proteinExistence type="predicted"/>
<dbReference type="EMBL" id="JAVLET010000001">
    <property type="protein sequence ID" value="KAL0475897.1"/>
    <property type="molecule type" value="Genomic_DNA"/>
</dbReference>
<keyword evidence="2" id="KW-1185">Reference proteome</keyword>
<gene>
    <name evidence="1" type="ORF">QR685DRAFT_513983</name>
</gene>
<protein>
    <submittedName>
        <fullName evidence="1">Uncharacterized protein</fullName>
    </submittedName>
</protein>
<dbReference type="Proteomes" id="UP001451303">
    <property type="component" value="Unassembled WGS sequence"/>
</dbReference>
<evidence type="ECO:0000313" key="2">
    <source>
        <dbReference type="Proteomes" id="UP001451303"/>
    </source>
</evidence>
<evidence type="ECO:0000313" key="1">
    <source>
        <dbReference type="EMBL" id="KAL0475897.1"/>
    </source>
</evidence>
<name>A0ABR3DTB2_NEUIN</name>
<accession>A0ABR3DTB2</accession>
<reference evidence="1 2" key="1">
    <citation type="submission" date="2023-09" db="EMBL/GenBank/DDBJ databases">
        <title>Multi-omics analysis of a traditional fermented food reveals byproduct-associated fungal strains for waste-to-food upcycling.</title>
        <authorList>
            <consortium name="Lawrence Berkeley National Laboratory"/>
            <person name="Rekdal V.M."/>
            <person name="Villalobos-Escobedo J.M."/>
            <person name="Rodriguez-Valeron N."/>
            <person name="Garcia M.O."/>
            <person name="Vasquez D.P."/>
            <person name="Damayanti I."/>
            <person name="Sorensen P.M."/>
            <person name="Baidoo E.E."/>
            <person name="De Carvalho A.C."/>
            <person name="Riley R."/>
            <person name="Lipzen A."/>
            <person name="He G."/>
            <person name="Yan M."/>
            <person name="Haridas S."/>
            <person name="Daum C."/>
            <person name="Yoshinaga Y."/>
            <person name="Ng V."/>
            <person name="Grigoriev I.V."/>
            <person name="Munk R."/>
            <person name="Nuraida L."/>
            <person name="Wijaya C.H."/>
            <person name="Morales P.-C."/>
            <person name="Keasling J.D."/>
        </authorList>
    </citation>
    <scope>NUCLEOTIDE SEQUENCE [LARGE SCALE GENOMIC DNA]</scope>
    <source>
        <strain evidence="1 2">FGSC 2613</strain>
    </source>
</reference>
<organism evidence="1 2">
    <name type="scientific">Neurospora intermedia</name>
    <dbReference type="NCBI Taxonomy" id="5142"/>
    <lineage>
        <taxon>Eukaryota</taxon>
        <taxon>Fungi</taxon>
        <taxon>Dikarya</taxon>
        <taxon>Ascomycota</taxon>
        <taxon>Pezizomycotina</taxon>
        <taxon>Sordariomycetes</taxon>
        <taxon>Sordariomycetidae</taxon>
        <taxon>Sordariales</taxon>
        <taxon>Sordariaceae</taxon>
        <taxon>Neurospora</taxon>
    </lineage>
</organism>